<protein>
    <recommendedName>
        <fullName evidence="3">Endonuclease/exonuclease/phosphatase domain-containing protein</fullName>
    </recommendedName>
</protein>
<dbReference type="Proteomes" id="UP000717996">
    <property type="component" value="Unassembled WGS sequence"/>
</dbReference>
<organism evidence="1 2">
    <name type="scientific">Rhizopus oryzae</name>
    <name type="common">Mucormycosis agent</name>
    <name type="synonym">Rhizopus arrhizus var. delemar</name>
    <dbReference type="NCBI Taxonomy" id="64495"/>
    <lineage>
        <taxon>Eukaryota</taxon>
        <taxon>Fungi</taxon>
        <taxon>Fungi incertae sedis</taxon>
        <taxon>Mucoromycota</taxon>
        <taxon>Mucoromycotina</taxon>
        <taxon>Mucoromycetes</taxon>
        <taxon>Mucorales</taxon>
        <taxon>Mucorineae</taxon>
        <taxon>Rhizopodaceae</taxon>
        <taxon>Rhizopus</taxon>
    </lineage>
</organism>
<accession>A0A9P7C077</accession>
<dbReference type="EMBL" id="JAANIT010006967">
    <property type="protein sequence ID" value="KAG1530182.1"/>
    <property type="molecule type" value="Genomic_DNA"/>
</dbReference>
<proteinExistence type="predicted"/>
<gene>
    <name evidence="1" type="ORF">G6F51_013920</name>
</gene>
<dbReference type="SUPFAM" id="SSF56219">
    <property type="entry name" value="DNase I-like"/>
    <property type="match status" value="1"/>
</dbReference>
<dbReference type="AlphaFoldDB" id="A0A9P7C077"/>
<evidence type="ECO:0008006" key="3">
    <source>
        <dbReference type="Google" id="ProtNLM"/>
    </source>
</evidence>
<dbReference type="Gene3D" id="3.60.10.10">
    <property type="entry name" value="Endonuclease/exonuclease/phosphatase"/>
    <property type="match status" value="1"/>
</dbReference>
<evidence type="ECO:0000313" key="1">
    <source>
        <dbReference type="EMBL" id="KAG1530182.1"/>
    </source>
</evidence>
<name>A0A9P7C077_RHIOR</name>
<comment type="caution">
    <text evidence="1">The sequence shown here is derived from an EMBL/GenBank/DDBJ whole genome shotgun (WGS) entry which is preliminary data.</text>
</comment>
<sequence length="133" mass="15747">MNNRNKRKTHTLLSLNGNSLFKISNPSSRKHLIRYIRSKYPTFVALQEIDNSGSDVHHLQLLHQQLCSHQPFWTRYCGILYFDFQYTLTRIPHPEEARCILAKIIYTNDQMAPFYILVVYAPTSSPRDRLEFF</sequence>
<evidence type="ECO:0000313" key="2">
    <source>
        <dbReference type="Proteomes" id="UP000717996"/>
    </source>
</evidence>
<reference evidence="1" key="1">
    <citation type="journal article" date="2020" name="Microb. Genom.">
        <title>Genetic diversity of clinical and environmental Mucorales isolates obtained from an investigation of mucormycosis cases among solid organ transplant recipients.</title>
        <authorList>
            <person name="Nguyen M.H."/>
            <person name="Kaul D."/>
            <person name="Muto C."/>
            <person name="Cheng S.J."/>
            <person name="Richter R.A."/>
            <person name="Bruno V.M."/>
            <person name="Liu G."/>
            <person name="Beyhan S."/>
            <person name="Sundermann A.J."/>
            <person name="Mounaud S."/>
            <person name="Pasculle A.W."/>
            <person name="Nierman W.C."/>
            <person name="Driscoll E."/>
            <person name="Cumbie R."/>
            <person name="Clancy C.J."/>
            <person name="Dupont C.L."/>
        </authorList>
    </citation>
    <scope>NUCLEOTIDE SEQUENCE</scope>
    <source>
        <strain evidence="1">GL16</strain>
    </source>
</reference>
<dbReference type="InterPro" id="IPR036691">
    <property type="entry name" value="Endo/exonu/phosph_ase_sf"/>
</dbReference>